<comment type="caution">
    <text evidence="1">The sequence shown here is derived from an EMBL/GenBank/DDBJ whole genome shotgun (WGS) entry which is preliminary data.</text>
</comment>
<evidence type="ECO:0000313" key="1">
    <source>
        <dbReference type="EMBL" id="MFD0283681.1"/>
    </source>
</evidence>
<gene>
    <name evidence="1" type="ORF">ACFQZP_18755</name>
</gene>
<dbReference type="EMBL" id="JBHTEC010000001">
    <property type="protein sequence ID" value="MFD0283681.1"/>
    <property type="molecule type" value="Genomic_DNA"/>
</dbReference>
<dbReference type="RefSeq" id="WP_381260427.1">
    <property type="nucleotide sequence ID" value="NZ_JBHTBI010000042.1"/>
</dbReference>
<dbReference type="Proteomes" id="UP001596957">
    <property type="component" value="Unassembled WGS sequence"/>
</dbReference>
<proteinExistence type="predicted"/>
<reference evidence="2" key="1">
    <citation type="journal article" date="2019" name="Int. J. Syst. Evol. Microbiol.">
        <title>The Global Catalogue of Microorganisms (GCM) 10K type strain sequencing project: providing services to taxonomists for standard genome sequencing and annotation.</title>
        <authorList>
            <consortium name="The Broad Institute Genomics Platform"/>
            <consortium name="The Broad Institute Genome Sequencing Center for Infectious Disease"/>
            <person name="Wu L."/>
            <person name="Ma J."/>
        </authorList>
    </citation>
    <scope>NUCLEOTIDE SEQUENCE [LARGE SCALE GENOMIC DNA]</scope>
    <source>
        <strain evidence="2">CGMCC 4.7198</strain>
    </source>
</reference>
<evidence type="ECO:0000313" key="2">
    <source>
        <dbReference type="Proteomes" id="UP001596957"/>
    </source>
</evidence>
<sequence>MLRKPYAVVDFRYDMLRLAKEDDDYGVDPTPRPTTLLLQRDWKQPKRSRAFDLSAHPLLAELTKGPRTVLDAGGLLSQFTNGFVKELVESLHDRQIVHLMLPAELVGYGLAGYQWEVGKARRLALEALWDGAWHTTRELRDAVSAEAWPRVTVFLADLLHRGLVAGTDDVAADAPGS</sequence>
<keyword evidence="2" id="KW-1185">Reference proteome</keyword>
<protein>
    <submittedName>
        <fullName evidence="1">Uncharacterized protein</fullName>
    </submittedName>
</protein>
<accession>A0ABW2VGP7</accession>
<organism evidence="1 2">
    <name type="scientific">Streptomyces lutosisoli</name>
    <dbReference type="NCBI Taxonomy" id="2665721"/>
    <lineage>
        <taxon>Bacteria</taxon>
        <taxon>Bacillati</taxon>
        <taxon>Actinomycetota</taxon>
        <taxon>Actinomycetes</taxon>
        <taxon>Kitasatosporales</taxon>
        <taxon>Streptomycetaceae</taxon>
        <taxon>Streptomyces</taxon>
    </lineage>
</organism>
<name>A0ABW2VGP7_9ACTN</name>